<evidence type="ECO:0000256" key="5">
    <source>
        <dbReference type="ARBA" id="ARBA00022840"/>
    </source>
</evidence>
<dbReference type="SMART" id="SM01230">
    <property type="entry name" value="Gln-synt_C"/>
    <property type="match status" value="1"/>
</dbReference>
<evidence type="ECO:0000256" key="9">
    <source>
        <dbReference type="RuleBase" id="RU000384"/>
    </source>
</evidence>
<protein>
    <submittedName>
        <fullName evidence="12">Glutamine synthetase</fullName>
    </submittedName>
</protein>
<evidence type="ECO:0000256" key="3">
    <source>
        <dbReference type="ARBA" id="ARBA00022598"/>
    </source>
</evidence>
<feature type="domain" description="GS catalytic" evidence="11">
    <location>
        <begin position="117"/>
        <end position="452"/>
    </location>
</feature>
<dbReference type="SUPFAM" id="SSF55931">
    <property type="entry name" value="Glutamine synthetase/guanido kinase"/>
    <property type="match status" value="1"/>
</dbReference>
<reference evidence="12" key="2">
    <citation type="journal article" date="2020" name="Microorganisms">
        <title>Osmotic Adaptation and Compatible Solute Biosynthesis of Phototrophic Bacteria as Revealed from Genome Analyses.</title>
        <authorList>
            <person name="Imhoff J.F."/>
            <person name="Rahn T."/>
            <person name="Kunzel S."/>
            <person name="Keller A."/>
            <person name="Neulinger S.C."/>
        </authorList>
    </citation>
    <scope>NUCLEOTIDE SEQUENCE</scope>
    <source>
        <strain evidence="12">LMG 28126</strain>
    </source>
</reference>
<evidence type="ECO:0000313" key="13">
    <source>
        <dbReference type="Proteomes" id="UP000706333"/>
    </source>
</evidence>
<dbReference type="GO" id="GO:0006598">
    <property type="term" value="P:polyamine catabolic process"/>
    <property type="evidence" value="ECO:0007669"/>
    <property type="project" value="TreeGrafter"/>
</dbReference>
<feature type="domain" description="GS beta-grasp" evidence="10">
    <location>
        <begin position="10"/>
        <end position="110"/>
    </location>
</feature>
<dbReference type="Pfam" id="PF00120">
    <property type="entry name" value="Gln-synt_C"/>
    <property type="match status" value="1"/>
</dbReference>
<evidence type="ECO:0000256" key="6">
    <source>
        <dbReference type="ARBA" id="ARBA00022842"/>
    </source>
</evidence>
<keyword evidence="6" id="KW-0460">Magnesium</keyword>
<evidence type="ECO:0000259" key="11">
    <source>
        <dbReference type="PROSITE" id="PS51987"/>
    </source>
</evidence>
<keyword evidence="3" id="KW-0436">Ligase</keyword>
<evidence type="ECO:0000256" key="7">
    <source>
        <dbReference type="ARBA" id="ARBA00023231"/>
    </source>
</evidence>
<accession>A0A934TJA7</accession>
<gene>
    <name evidence="12" type="ORF">CCR87_01660</name>
</gene>
<dbReference type="RefSeq" id="WP_201155593.1">
    <property type="nucleotide sequence ID" value="NZ_NHSD01000092.1"/>
</dbReference>
<dbReference type="InterPro" id="IPR036651">
    <property type="entry name" value="Gln_synt_N_sf"/>
</dbReference>
<dbReference type="InterPro" id="IPR014746">
    <property type="entry name" value="Gln_synth/guanido_kin_cat_dom"/>
</dbReference>
<dbReference type="GO" id="GO:0005524">
    <property type="term" value="F:ATP binding"/>
    <property type="evidence" value="ECO:0007669"/>
    <property type="project" value="UniProtKB-KW"/>
</dbReference>
<dbReference type="Proteomes" id="UP000706333">
    <property type="component" value="Unassembled WGS sequence"/>
</dbReference>
<reference evidence="12" key="1">
    <citation type="submission" date="2017-05" db="EMBL/GenBank/DDBJ databases">
        <authorList>
            <person name="Imhoff J.F."/>
            <person name="Rahn T."/>
            <person name="Kuenzel S."/>
            <person name="Neulinger S.C."/>
        </authorList>
    </citation>
    <scope>NUCLEOTIDE SEQUENCE</scope>
    <source>
        <strain evidence="12">LMG 28126</strain>
    </source>
</reference>
<keyword evidence="7" id="KW-0535">Nitrogen fixation</keyword>
<keyword evidence="4" id="KW-0547">Nucleotide-binding</keyword>
<dbReference type="PANTHER" id="PTHR43785">
    <property type="entry name" value="GAMMA-GLUTAMYLPUTRESCINE SYNTHETASE"/>
    <property type="match status" value="1"/>
</dbReference>
<dbReference type="PROSITE" id="PS51986">
    <property type="entry name" value="GS_BETA_GRASP"/>
    <property type="match status" value="1"/>
</dbReference>
<dbReference type="EMBL" id="NHSD01000092">
    <property type="protein sequence ID" value="MBK5926073.1"/>
    <property type="molecule type" value="Genomic_DNA"/>
</dbReference>
<comment type="function">
    <text evidence="2">Catalyzes the ATP-dependent biosynthesis of glutamine from glutamate and ammonia.</text>
</comment>
<evidence type="ECO:0000256" key="8">
    <source>
        <dbReference type="PROSITE-ProRule" id="PRU01330"/>
    </source>
</evidence>
<evidence type="ECO:0000259" key="10">
    <source>
        <dbReference type="PROSITE" id="PS51986"/>
    </source>
</evidence>
<dbReference type="InterPro" id="IPR008146">
    <property type="entry name" value="Gln_synth_cat_dom"/>
</dbReference>
<dbReference type="PANTHER" id="PTHR43785:SF3">
    <property type="entry name" value="GS CATALYTIC DOMAIN-CONTAINING PROTEIN"/>
    <property type="match status" value="1"/>
</dbReference>
<evidence type="ECO:0000313" key="12">
    <source>
        <dbReference type="EMBL" id="MBK5926073.1"/>
    </source>
</evidence>
<dbReference type="GO" id="GO:0006542">
    <property type="term" value="P:glutamine biosynthetic process"/>
    <property type="evidence" value="ECO:0007669"/>
    <property type="project" value="InterPro"/>
</dbReference>
<proteinExistence type="inferred from homology"/>
<keyword evidence="13" id="KW-1185">Reference proteome</keyword>
<dbReference type="Gene3D" id="3.10.20.70">
    <property type="entry name" value="Glutamine synthetase, N-terminal domain"/>
    <property type="match status" value="1"/>
</dbReference>
<dbReference type="PROSITE" id="PS51987">
    <property type="entry name" value="GS_CATALYTIC"/>
    <property type="match status" value="1"/>
</dbReference>
<dbReference type="AlphaFoldDB" id="A0A934TJA7"/>
<organism evidence="12 13">
    <name type="scientific">Rhodobaculum claviforme</name>
    <dbReference type="NCBI Taxonomy" id="1549854"/>
    <lineage>
        <taxon>Bacteria</taxon>
        <taxon>Pseudomonadati</taxon>
        <taxon>Pseudomonadota</taxon>
        <taxon>Alphaproteobacteria</taxon>
        <taxon>Rhodobacterales</taxon>
        <taxon>Paracoccaceae</taxon>
        <taxon>Rhodobaculum</taxon>
    </lineage>
</organism>
<evidence type="ECO:0000256" key="1">
    <source>
        <dbReference type="ARBA" id="ARBA00001946"/>
    </source>
</evidence>
<keyword evidence="5" id="KW-0067">ATP-binding</keyword>
<comment type="cofactor">
    <cofactor evidence="1">
        <name>Mg(2+)</name>
        <dbReference type="ChEBI" id="CHEBI:18420"/>
    </cofactor>
</comment>
<name>A0A934TJA7_9RHOB</name>
<dbReference type="Gene3D" id="3.30.590.10">
    <property type="entry name" value="Glutamine synthetase/guanido kinase, catalytic domain"/>
    <property type="match status" value="1"/>
</dbReference>
<dbReference type="InterPro" id="IPR027303">
    <property type="entry name" value="Gln_synth_gly_rich_site"/>
</dbReference>
<dbReference type="InterPro" id="IPR008147">
    <property type="entry name" value="Gln_synt_N"/>
</dbReference>
<evidence type="ECO:0000256" key="4">
    <source>
        <dbReference type="ARBA" id="ARBA00022741"/>
    </source>
</evidence>
<dbReference type="SUPFAM" id="SSF54368">
    <property type="entry name" value="Glutamine synthetase, N-terminal domain"/>
    <property type="match status" value="1"/>
</dbReference>
<comment type="similarity">
    <text evidence="8 9">Belongs to the glutamine synthetase family.</text>
</comment>
<sequence>MSHWTDQLPQHARDYIAGRTLDEVECIVPDLAGVARGKAMPASKFATQKRFFLPNTIFQQTIAGDWAEVPGDNYTEPDMILRPDYSTASAAPWTADVTLQVIHDVFEQTGEPMPVAPRNVLKRVVQLYADRGWSPVVAPEMEFYLVARNLDPAKPIEPPMGRTGRRAAGRQAYSMSAVDEYGPVIDVIYRFAEAQGFEIEGITQEGGAGQVEINMQHGAAVERADEIFFFKRLIREAALRHDCFATFMAKPIEGEPGSAMHLHHSVIDSTTGQNIFSDPQGGETATFRHFIGGMQTYLPAAMAVLAPYVNSYRRYVRHFAAPINLEWGRDNRTTGLRIPVCDANSRRLENRLAGMDCNPYLGIAASLACGYLGMIEEREPRAECVGSAYRGDEDELPETLGGALDIFEDCAPIREVLGERFCGVYEAVKRTEYTEFLQVISPWEREHLLLNV</sequence>
<dbReference type="GO" id="GO:0004356">
    <property type="term" value="F:glutamine synthetase activity"/>
    <property type="evidence" value="ECO:0007669"/>
    <property type="project" value="InterPro"/>
</dbReference>
<comment type="caution">
    <text evidence="12">The sequence shown here is derived from an EMBL/GenBank/DDBJ whole genome shotgun (WGS) entry which is preliminary data.</text>
</comment>
<dbReference type="PROSITE" id="PS00181">
    <property type="entry name" value="GLNA_ATP"/>
    <property type="match status" value="1"/>
</dbReference>
<evidence type="ECO:0000256" key="2">
    <source>
        <dbReference type="ARBA" id="ARBA00003117"/>
    </source>
</evidence>